<comment type="caution">
    <text evidence="2">The sequence shown here is derived from an EMBL/GenBank/DDBJ whole genome shotgun (WGS) entry which is preliminary data.</text>
</comment>
<feature type="region of interest" description="Disordered" evidence="1">
    <location>
        <begin position="1"/>
        <end position="43"/>
    </location>
</feature>
<sequence length="76" mass="7982">MRHAERGSAAGGAAALHGRTTGGPRADDELYGRGGPRVDGEPYGRAWTCGPTALDQTFPFRASQLVDQVMAPRMPG</sequence>
<organism evidence="2 3">
    <name type="scientific">Streptomyces longispororuber</name>
    <dbReference type="NCBI Taxonomy" id="68230"/>
    <lineage>
        <taxon>Bacteria</taxon>
        <taxon>Bacillati</taxon>
        <taxon>Actinomycetota</taxon>
        <taxon>Actinomycetes</taxon>
        <taxon>Kitasatosporales</taxon>
        <taxon>Streptomycetaceae</taxon>
        <taxon>Streptomyces</taxon>
    </lineage>
</organism>
<proteinExistence type="predicted"/>
<dbReference type="AlphaFoldDB" id="A0A919DSR6"/>
<reference evidence="2" key="2">
    <citation type="submission" date="2020-09" db="EMBL/GenBank/DDBJ databases">
        <authorList>
            <person name="Sun Q."/>
            <person name="Ohkuma M."/>
        </authorList>
    </citation>
    <scope>NUCLEOTIDE SEQUENCE</scope>
    <source>
        <strain evidence="2">JCM 4784</strain>
    </source>
</reference>
<gene>
    <name evidence="2" type="ORF">GCM10018785_47170</name>
</gene>
<dbReference type="Proteomes" id="UP000608024">
    <property type="component" value="Unassembled WGS sequence"/>
</dbReference>
<dbReference type="EMBL" id="BNBT01000081">
    <property type="protein sequence ID" value="GHE73615.1"/>
    <property type="molecule type" value="Genomic_DNA"/>
</dbReference>
<evidence type="ECO:0000313" key="2">
    <source>
        <dbReference type="EMBL" id="GHE73615.1"/>
    </source>
</evidence>
<evidence type="ECO:0000256" key="1">
    <source>
        <dbReference type="SAM" id="MobiDB-lite"/>
    </source>
</evidence>
<accession>A0A919DSR6</accession>
<protein>
    <submittedName>
        <fullName evidence="2">Uncharacterized protein</fullName>
    </submittedName>
</protein>
<keyword evidence="3" id="KW-1185">Reference proteome</keyword>
<feature type="compositionally biased region" description="Low complexity" evidence="1">
    <location>
        <begin position="7"/>
        <end position="23"/>
    </location>
</feature>
<reference evidence="2" key="1">
    <citation type="journal article" date="2014" name="Int. J. Syst. Evol. Microbiol.">
        <title>Complete genome sequence of Corynebacterium casei LMG S-19264T (=DSM 44701T), isolated from a smear-ripened cheese.</title>
        <authorList>
            <consortium name="US DOE Joint Genome Institute (JGI-PGF)"/>
            <person name="Walter F."/>
            <person name="Albersmeier A."/>
            <person name="Kalinowski J."/>
            <person name="Ruckert C."/>
        </authorList>
    </citation>
    <scope>NUCLEOTIDE SEQUENCE</scope>
    <source>
        <strain evidence="2">JCM 4784</strain>
    </source>
</reference>
<name>A0A919DSR6_9ACTN</name>
<feature type="compositionally biased region" description="Basic and acidic residues" evidence="1">
    <location>
        <begin position="25"/>
        <end position="42"/>
    </location>
</feature>
<evidence type="ECO:0000313" key="3">
    <source>
        <dbReference type="Proteomes" id="UP000608024"/>
    </source>
</evidence>